<name>A0ABZ2Y573_9FIRM</name>
<keyword evidence="6 10" id="KW-1133">Transmembrane helix</keyword>
<keyword evidence="13" id="KW-1185">Reference proteome</keyword>
<dbReference type="InterPro" id="IPR047196">
    <property type="entry name" value="YidC_ALB_C"/>
</dbReference>
<keyword evidence="5" id="KW-0653">Protein transport</keyword>
<organism evidence="12 13">
    <name type="scientific">Defluviitalea saccharophila</name>
    <dbReference type="NCBI Taxonomy" id="879970"/>
    <lineage>
        <taxon>Bacteria</taxon>
        <taxon>Bacillati</taxon>
        <taxon>Bacillota</taxon>
        <taxon>Clostridia</taxon>
        <taxon>Lachnospirales</taxon>
        <taxon>Defluviitaleaceae</taxon>
        <taxon>Defluviitalea</taxon>
    </lineage>
</organism>
<evidence type="ECO:0000256" key="7">
    <source>
        <dbReference type="ARBA" id="ARBA00023136"/>
    </source>
</evidence>
<evidence type="ECO:0000256" key="6">
    <source>
        <dbReference type="ARBA" id="ARBA00022989"/>
    </source>
</evidence>
<accession>A0ABZ2Y573</accession>
<dbReference type="RefSeq" id="WP_341876027.1">
    <property type="nucleotide sequence ID" value="NZ_CP121687.1"/>
</dbReference>
<evidence type="ECO:0000256" key="2">
    <source>
        <dbReference type="ARBA" id="ARBA00022448"/>
    </source>
</evidence>
<comment type="similarity">
    <text evidence="9">Belongs to the OXA1/ALB3/YidC family.</text>
</comment>
<feature type="transmembrane region" description="Helical" evidence="10">
    <location>
        <begin position="267"/>
        <end position="291"/>
    </location>
</feature>
<evidence type="ECO:0000256" key="9">
    <source>
        <dbReference type="RuleBase" id="RU003945"/>
    </source>
</evidence>
<comment type="subcellular location">
    <subcellularLocation>
        <location evidence="1">Cell membrane</location>
        <topology evidence="1">Multi-pass membrane protein</topology>
    </subcellularLocation>
    <subcellularLocation>
        <location evidence="9">Membrane</location>
        <topology evidence="9">Multi-pass membrane protein</topology>
    </subcellularLocation>
</comment>
<proteinExistence type="inferred from homology"/>
<dbReference type="Pfam" id="PF02096">
    <property type="entry name" value="60KD_IMP"/>
    <property type="match status" value="1"/>
</dbReference>
<evidence type="ECO:0000256" key="3">
    <source>
        <dbReference type="ARBA" id="ARBA00022475"/>
    </source>
</evidence>
<keyword evidence="4 9" id="KW-0812">Transmembrane</keyword>
<feature type="transmembrane region" description="Helical" evidence="10">
    <location>
        <begin position="28"/>
        <end position="49"/>
    </location>
</feature>
<evidence type="ECO:0000313" key="12">
    <source>
        <dbReference type="EMBL" id="WZL69023.1"/>
    </source>
</evidence>
<evidence type="ECO:0000256" key="1">
    <source>
        <dbReference type="ARBA" id="ARBA00004651"/>
    </source>
</evidence>
<feature type="domain" description="Membrane insertase YidC/Oxa/ALB C-terminal" evidence="11">
    <location>
        <begin position="30"/>
        <end position="306"/>
    </location>
</feature>
<evidence type="ECO:0000256" key="10">
    <source>
        <dbReference type="SAM" id="Phobius"/>
    </source>
</evidence>
<evidence type="ECO:0000256" key="8">
    <source>
        <dbReference type="ARBA" id="ARBA00023186"/>
    </source>
</evidence>
<reference evidence="12 13" key="1">
    <citation type="submission" date="2023-03" db="EMBL/GenBank/DDBJ databases">
        <title>Novel Species.</title>
        <authorList>
            <person name="Ma S."/>
        </authorList>
    </citation>
    <scope>NUCLEOTIDE SEQUENCE [LARGE SCALE GENOMIC DNA]</scope>
    <source>
        <strain evidence="12 13">LIND6LT2</strain>
    </source>
</reference>
<keyword evidence="8" id="KW-0143">Chaperone</keyword>
<dbReference type="CDD" id="cd20070">
    <property type="entry name" value="5TM_YidC_Alb3"/>
    <property type="match status" value="1"/>
</dbReference>
<keyword evidence="3" id="KW-1003">Cell membrane</keyword>
<dbReference type="EMBL" id="CP121687">
    <property type="protein sequence ID" value="WZL69023.1"/>
    <property type="molecule type" value="Genomic_DNA"/>
</dbReference>
<evidence type="ECO:0000259" key="11">
    <source>
        <dbReference type="Pfam" id="PF02096"/>
    </source>
</evidence>
<evidence type="ECO:0000313" key="13">
    <source>
        <dbReference type="Proteomes" id="UP001486565"/>
    </source>
</evidence>
<dbReference type="PANTHER" id="PTHR12428:SF65">
    <property type="entry name" value="CYTOCHROME C OXIDASE ASSEMBLY PROTEIN COX18, MITOCHONDRIAL"/>
    <property type="match status" value="1"/>
</dbReference>
<evidence type="ECO:0000256" key="4">
    <source>
        <dbReference type="ARBA" id="ARBA00022692"/>
    </source>
</evidence>
<protein>
    <submittedName>
        <fullName evidence="12">YidC/Oxa1 family membrane protein insertase</fullName>
    </submittedName>
</protein>
<gene>
    <name evidence="12" type="ORF">QBE51_09365</name>
</gene>
<feature type="transmembrane region" description="Helical" evidence="10">
    <location>
        <begin position="222"/>
        <end position="246"/>
    </location>
</feature>
<dbReference type="InterPro" id="IPR028055">
    <property type="entry name" value="YidC/Oxa/ALB_C"/>
</dbReference>
<dbReference type="NCBIfam" id="TIGR03592">
    <property type="entry name" value="yidC_oxa1_cterm"/>
    <property type="match status" value="1"/>
</dbReference>
<keyword evidence="2" id="KW-0813">Transport</keyword>
<sequence>MIDFLAQILGVVLNQIFDAVYSISPAGALGVTIILFTIFVRVLILPLMINQQRSMKNMQKVQPEIQKIQNKYKDKKDPESQKQMSQELGELYKEHKISPLGGCLPLLIQMPIFFALFRVLQRASTYITKLHDIYNQLAVQIMNVQGYQSTLQGIVKERANVQFNETTLGTVEGLQSILSHLTTSEWSQLTQAFKDIPQTLLQQKDNIEIFLGISLVDTPNDLMGQGVIIAVILLTFIAGFTTYLSSKVMASGTQQQNDQAAQTQKTMNIMFPFLTAWMTYTLPAGLGIYWITSNIFQIVQQLAINKSMDKAGEGE</sequence>
<dbReference type="Proteomes" id="UP001486565">
    <property type="component" value="Chromosome"/>
</dbReference>
<dbReference type="InterPro" id="IPR001708">
    <property type="entry name" value="YidC/ALB3/OXA1/COX18"/>
</dbReference>
<keyword evidence="7 10" id="KW-0472">Membrane</keyword>
<dbReference type="PANTHER" id="PTHR12428">
    <property type="entry name" value="OXA1"/>
    <property type="match status" value="1"/>
</dbReference>
<evidence type="ECO:0000256" key="5">
    <source>
        <dbReference type="ARBA" id="ARBA00022927"/>
    </source>
</evidence>